<keyword evidence="2" id="KW-1185">Reference proteome</keyword>
<dbReference type="Proteomes" id="UP001055072">
    <property type="component" value="Unassembled WGS sequence"/>
</dbReference>
<sequence length="311" mass="34293">MGPQLSVLAQMYPPKPRWGVDDIPDLTGKVIVVTGGNTGIGKETAKAVLAKNAKVYIASRNKEKALAAIQELKQETDKEALFLHLDLADLKGVKAAAEEFISKEPKLHILFNSAGVMAGPIEELTAQGYDMTFGTNVIGHWYLTELLMPALLAVAEQDPSQKARVITTSSCANYLETLHWDTFGDTPQRKKMSLDALYNQSKHGNVVVARELARRYGDKGIVSISVNPGNLQTELQRHLVGFKKLMISQILYPAPMGALTQLYAGTDPRAADMNGEFLIPWARLGKARKETGDPAIGKRLWEWMEEQTQHI</sequence>
<organism evidence="1 2">
    <name type="scientific">Irpex rosettiformis</name>
    <dbReference type="NCBI Taxonomy" id="378272"/>
    <lineage>
        <taxon>Eukaryota</taxon>
        <taxon>Fungi</taxon>
        <taxon>Dikarya</taxon>
        <taxon>Basidiomycota</taxon>
        <taxon>Agaricomycotina</taxon>
        <taxon>Agaricomycetes</taxon>
        <taxon>Polyporales</taxon>
        <taxon>Irpicaceae</taxon>
        <taxon>Irpex</taxon>
    </lineage>
</organism>
<reference evidence="1" key="1">
    <citation type="journal article" date="2021" name="Environ. Microbiol.">
        <title>Gene family expansions and transcriptome signatures uncover fungal adaptations to wood decay.</title>
        <authorList>
            <person name="Hage H."/>
            <person name="Miyauchi S."/>
            <person name="Viragh M."/>
            <person name="Drula E."/>
            <person name="Min B."/>
            <person name="Chaduli D."/>
            <person name="Navarro D."/>
            <person name="Favel A."/>
            <person name="Norest M."/>
            <person name="Lesage-Meessen L."/>
            <person name="Balint B."/>
            <person name="Merenyi Z."/>
            <person name="de Eugenio L."/>
            <person name="Morin E."/>
            <person name="Martinez A.T."/>
            <person name="Baldrian P."/>
            <person name="Stursova M."/>
            <person name="Martinez M.J."/>
            <person name="Novotny C."/>
            <person name="Magnuson J.K."/>
            <person name="Spatafora J.W."/>
            <person name="Maurice S."/>
            <person name="Pangilinan J."/>
            <person name="Andreopoulos W."/>
            <person name="LaButti K."/>
            <person name="Hundley H."/>
            <person name="Na H."/>
            <person name="Kuo A."/>
            <person name="Barry K."/>
            <person name="Lipzen A."/>
            <person name="Henrissat B."/>
            <person name="Riley R."/>
            <person name="Ahrendt S."/>
            <person name="Nagy L.G."/>
            <person name="Grigoriev I.V."/>
            <person name="Martin F."/>
            <person name="Rosso M.N."/>
        </authorList>
    </citation>
    <scope>NUCLEOTIDE SEQUENCE</scope>
    <source>
        <strain evidence="1">CBS 384.51</strain>
    </source>
</reference>
<protein>
    <submittedName>
        <fullName evidence="1">NAD(P)-binding protein</fullName>
    </submittedName>
</protein>
<name>A0ACB8TM15_9APHY</name>
<evidence type="ECO:0000313" key="2">
    <source>
        <dbReference type="Proteomes" id="UP001055072"/>
    </source>
</evidence>
<proteinExistence type="predicted"/>
<evidence type="ECO:0000313" key="1">
    <source>
        <dbReference type="EMBL" id="KAI0083060.1"/>
    </source>
</evidence>
<comment type="caution">
    <text evidence="1">The sequence shown here is derived from an EMBL/GenBank/DDBJ whole genome shotgun (WGS) entry which is preliminary data.</text>
</comment>
<gene>
    <name evidence="1" type="ORF">BDY19DRAFT_1079398</name>
</gene>
<accession>A0ACB8TM15</accession>
<dbReference type="EMBL" id="MU275003">
    <property type="protein sequence ID" value="KAI0083060.1"/>
    <property type="molecule type" value="Genomic_DNA"/>
</dbReference>